<comment type="catalytic activity">
    <reaction evidence="17">
        <text>an acyl-CoA + acetyl-CoA = a 3-oxoacyl-CoA + CoA</text>
        <dbReference type="Rhea" id="RHEA:21564"/>
        <dbReference type="ChEBI" id="CHEBI:57287"/>
        <dbReference type="ChEBI" id="CHEBI:57288"/>
        <dbReference type="ChEBI" id="CHEBI:58342"/>
        <dbReference type="ChEBI" id="CHEBI:90726"/>
        <dbReference type="EC" id="2.3.1.16"/>
    </reaction>
    <physiologicalReaction direction="right-to-left" evidence="17">
        <dbReference type="Rhea" id="RHEA:21566"/>
    </physiologicalReaction>
</comment>
<feature type="domain" description="Thiolase N-terminal" evidence="20">
    <location>
        <begin position="46"/>
        <end position="283"/>
    </location>
</feature>
<protein>
    <recommendedName>
        <fullName evidence="9">Trifunctional enzyme subunit beta, mitochondrial</fullName>
        <ecNumber evidence="8">2.3.1.155</ecNumber>
    </recommendedName>
    <alternativeName>
        <fullName evidence="10">TP-beta</fullName>
    </alternativeName>
</protein>
<evidence type="ECO:0000256" key="19">
    <source>
        <dbReference type="ARBA" id="ARBA00049542"/>
    </source>
</evidence>
<dbReference type="InterPro" id="IPR016039">
    <property type="entry name" value="Thiolase-like"/>
</dbReference>
<evidence type="ECO:0000256" key="13">
    <source>
        <dbReference type="ARBA" id="ARBA00047485"/>
    </source>
</evidence>
<evidence type="ECO:0000313" key="22">
    <source>
        <dbReference type="Proteomes" id="UP000551758"/>
    </source>
</evidence>
<dbReference type="SUPFAM" id="SSF53901">
    <property type="entry name" value="Thiolase-like"/>
    <property type="match status" value="1"/>
</dbReference>
<evidence type="ECO:0000313" key="21">
    <source>
        <dbReference type="EMBL" id="KAF5923370.1"/>
    </source>
</evidence>
<evidence type="ECO:0000256" key="4">
    <source>
        <dbReference type="ARBA" id="ARBA00022832"/>
    </source>
</evidence>
<comment type="catalytic activity">
    <reaction evidence="18">
        <text>dodecanoyl-CoA + acetyl-CoA = 3-oxotetradecanoyl-CoA + CoA</text>
        <dbReference type="Rhea" id="RHEA:31091"/>
        <dbReference type="ChEBI" id="CHEBI:57287"/>
        <dbReference type="ChEBI" id="CHEBI:57288"/>
        <dbReference type="ChEBI" id="CHEBI:57375"/>
        <dbReference type="ChEBI" id="CHEBI:62543"/>
    </reaction>
    <physiologicalReaction direction="right-to-left" evidence="18">
        <dbReference type="Rhea" id="RHEA:31093"/>
    </physiologicalReaction>
</comment>
<evidence type="ECO:0000256" key="8">
    <source>
        <dbReference type="ARBA" id="ARBA00024058"/>
    </source>
</evidence>
<comment type="subunit">
    <text evidence="12">Heterotetramer of 2 alpha/HADHA and 2 beta/HADHB subunits; forms the mitochondrial trifunctional enzyme. Also purified as higher order heterooligomers including a 4 alpha/HADHA and 4 beta/HADHB heterooligomer which physiological significance remains unclear. The mitochondrial trifunctional enzyme interacts with MTLN. Interacts with RSAD2/viperin.</text>
</comment>
<keyword evidence="6" id="KW-0443">Lipid metabolism</keyword>
<comment type="catalytic activity">
    <reaction evidence="13">
        <text>tetradecanoyl-CoA + acetyl-CoA = 3-oxohexadecanoyl-CoA + CoA</text>
        <dbReference type="Rhea" id="RHEA:18161"/>
        <dbReference type="ChEBI" id="CHEBI:57287"/>
        <dbReference type="ChEBI" id="CHEBI:57288"/>
        <dbReference type="ChEBI" id="CHEBI:57349"/>
        <dbReference type="ChEBI" id="CHEBI:57385"/>
        <dbReference type="EC" id="2.3.1.155"/>
    </reaction>
    <physiologicalReaction direction="right-to-left" evidence="13">
        <dbReference type="Rhea" id="RHEA:18163"/>
    </physiologicalReaction>
</comment>
<evidence type="ECO:0000256" key="1">
    <source>
        <dbReference type="ARBA" id="ARBA00005005"/>
    </source>
</evidence>
<dbReference type="PANTHER" id="PTHR18919">
    <property type="entry name" value="ACETYL-COA C-ACYLTRANSFERASE"/>
    <property type="match status" value="1"/>
</dbReference>
<dbReference type="InterPro" id="IPR002155">
    <property type="entry name" value="Thiolase"/>
</dbReference>
<dbReference type="EMBL" id="JACDTQ010001259">
    <property type="protein sequence ID" value="KAF5923370.1"/>
    <property type="molecule type" value="Genomic_DNA"/>
</dbReference>
<dbReference type="EC" id="2.3.1.155" evidence="8"/>
<evidence type="ECO:0000256" key="2">
    <source>
        <dbReference type="ARBA" id="ARBA00010982"/>
    </source>
</evidence>
<dbReference type="InterPro" id="IPR020615">
    <property type="entry name" value="Thiolase_acyl_enz_int_AS"/>
</dbReference>
<evidence type="ECO:0000256" key="10">
    <source>
        <dbReference type="ARBA" id="ARBA00043259"/>
    </source>
</evidence>
<evidence type="ECO:0000256" key="3">
    <source>
        <dbReference type="ARBA" id="ARBA00022679"/>
    </source>
</evidence>
<keyword evidence="7" id="KW-0012">Acyltransferase</keyword>
<proteinExistence type="inferred from homology"/>
<evidence type="ECO:0000256" key="7">
    <source>
        <dbReference type="ARBA" id="ARBA00023315"/>
    </source>
</evidence>
<comment type="similarity">
    <text evidence="2">Belongs to the thiolase-like superfamily. Thiolase family.</text>
</comment>
<name>A0A7J7F5P3_DICBM</name>
<comment type="catalytic activity">
    <reaction evidence="15">
        <text>decanoyl-CoA + acetyl-CoA = 3-oxododecanoyl-CoA + CoA</text>
        <dbReference type="Rhea" id="RHEA:31183"/>
        <dbReference type="ChEBI" id="CHEBI:57287"/>
        <dbReference type="ChEBI" id="CHEBI:57288"/>
        <dbReference type="ChEBI" id="CHEBI:61430"/>
        <dbReference type="ChEBI" id="CHEBI:62615"/>
    </reaction>
    <physiologicalReaction direction="right-to-left" evidence="15">
        <dbReference type="Rhea" id="RHEA:31185"/>
    </physiologicalReaction>
</comment>
<evidence type="ECO:0000256" key="12">
    <source>
        <dbReference type="ARBA" id="ARBA00046418"/>
    </source>
</evidence>
<organism evidence="21 22">
    <name type="scientific">Diceros bicornis minor</name>
    <name type="common">South-central black rhinoceros</name>
    <dbReference type="NCBI Taxonomy" id="77932"/>
    <lineage>
        <taxon>Eukaryota</taxon>
        <taxon>Metazoa</taxon>
        <taxon>Chordata</taxon>
        <taxon>Craniata</taxon>
        <taxon>Vertebrata</taxon>
        <taxon>Euteleostomi</taxon>
        <taxon>Mammalia</taxon>
        <taxon>Eutheria</taxon>
        <taxon>Laurasiatheria</taxon>
        <taxon>Perissodactyla</taxon>
        <taxon>Rhinocerotidae</taxon>
        <taxon>Diceros</taxon>
    </lineage>
</organism>
<evidence type="ECO:0000256" key="14">
    <source>
        <dbReference type="ARBA" id="ARBA00048001"/>
    </source>
</evidence>
<dbReference type="GO" id="GO:0006635">
    <property type="term" value="P:fatty acid beta-oxidation"/>
    <property type="evidence" value="ECO:0007669"/>
    <property type="project" value="TreeGrafter"/>
</dbReference>
<evidence type="ECO:0000256" key="11">
    <source>
        <dbReference type="ARBA" id="ARBA00045672"/>
    </source>
</evidence>
<dbReference type="PANTHER" id="PTHR18919:SF153">
    <property type="entry name" value="TRIFUNCTIONAL ENZYME SUBUNIT BETA, MITOCHONDRIAL"/>
    <property type="match status" value="1"/>
</dbReference>
<comment type="catalytic activity">
    <reaction evidence="16">
        <text>butanoyl-CoA + acetyl-CoA = 3-oxohexanoyl-CoA + CoA</text>
        <dbReference type="Rhea" id="RHEA:31111"/>
        <dbReference type="ChEBI" id="CHEBI:57287"/>
        <dbReference type="ChEBI" id="CHEBI:57288"/>
        <dbReference type="ChEBI" id="CHEBI:57371"/>
        <dbReference type="ChEBI" id="CHEBI:62418"/>
    </reaction>
    <physiologicalReaction direction="right-to-left" evidence="16">
        <dbReference type="Rhea" id="RHEA:31113"/>
    </physiologicalReaction>
</comment>
<evidence type="ECO:0000256" key="9">
    <source>
        <dbReference type="ARBA" id="ARBA00039414"/>
    </source>
</evidence>
<comment type="catalytic activity">
    <reaction evidence="14">
        <text>hexanoyl-CoA + acetyl-CoA = 3-oxooctanoyl-CoA + CoA</text>
        <dbReference type="Rhea" id="RHEA:31203"/>
        <dbReference type="ChEBI" id="CHEBI:57287"/>
        <dbReference type="ChEBI" id="CHEBI:57288"/>
        <dbReference type="ChEBI" id="CHEBI:62619"/>
        <dbReference type="ChEBI" id="CHEBI:62620"/>
    </reaction>
    <physiologicalReaction direction="right-to-left" evidence="14">
        <dbReference type="Rhea" id="RHEA:31205"/>
    </physiologicalReaction>
</comment>
<evidence type="ECO:0000256" key="15">
    <source>
        <dbReference type="ARBA" id="ARBA00048004"/>
    </source>
</evidence>
<dbReference type="PIRSF" id="PIRSF000429">
    <property type="entry name" value="Ac-CoA_Ac_transf"/>
    <property type="match status" value="1"/>
</dbReference>
<evidence type="ECO:0000256" key="16">
    <source>
        <dbReference type="ARBA" id="ARBA00048553"/>
    </source>
</evidence>
<reference evidence="21 22" key="1">
    <citation type="journal article" date="2020" name="Mol. Biol. Evol.">
        <title>Interspecific Gene Flow and the Evolution of Specialization in Black and White Rhinoceros.</title>
        <authorList>
            <person name="Moodley Y."/>
            <person name="Westbury M.V."/>
            <person name="Russo I.M."/>
            <person name="Gopalakrishnan S."/>
            <person name="Rakotoarivelo A."/>
            <person name="Olsen R.A."/>
            <person name="Prost S."/>
            <person name="Tunstall T."/>
            <person name="Ryder O.A."/>
            <person name="Dalen L."/>
            <person name="Bruford M.W."/>
        </authorList>
    </citation>
    <scope>NUCLEOTIDE SEQUENCE [LARGE SCALE GENOMIC DNA]</scope>
    <source>
        <strain evidence="21">SBR-YM</strain>
        <tissue evidence="21">Skin</tissue>
    </source>
</reference>
<dbReference type="GO" id="GO:0050633">
    <property type="term" value="F:acetyl-CoA C-myristoyltransferase activity"/>
    <property type="evidence" value="ECO:0007669"/>
    <property type="project" value="UniProtKB-EC"/>
</dbReference>
<keyword evidence="4" id="KW-0276">Fatty acid metabolism</keyword>
<dbReference type="AlphaFoldDB" id="A0A7J7F5P3"/>
<evidence type="ECO:0000256" key="6">
    <source>
        <dbReference type="ARBA" id="ARBA00023098"/>
    </source>
</evidence>
<evidence type="ECO:0000259" key="20">
    <source>
        <dbReference type="Pfam" id="PF00108"/>
    </source>
</evidence>
<evidence type="ECO:0000256" key="17">
    <source>
        <dbReference type="ARBA" id="ARBA00049178"/>
    </source>
</evidence>
<dbReference type="Pfam" id="PF00108">
    <property type="entry name" value="Thiolase_N"/>
    <property type="match status" value="1"/>
</dbReference>
<accession>A0A7J7F5P3</accession>
<comment type="pathway">
    <text evidence="1">Lipid metabolism; fatty acid beta-oxidation.</text>
</comment>
<evidence type="ECO:0000256" key="5">
    <source>
        <dbReference type="ARBA" id="ARBA00022946"/>
    </source>
</evidence>
<keyword evidence="22" id="KW-1185">Reference proteome</keyword>
<dbReference type="GO" id="GO:0005739">
    <property type="term" value="C:mitochondrion"/>
    <property type="evidence" value="ECO:0007669"/>
    <property type="project" value="TreeGrafter"/>
</dbReference>
<keyword evidence="5" id="KW-0809">Transit peptide</keyword>
<dbReference type="Gene3D" id="3.40.47.10">
    <property type="match status" value="1"/>
</dbReference>
<dbReference type="InterPro" id="IPR020616">
    <property type="entry name" value="Thiolase_N"/>
</dbReference>
<dbReference type="GO" id="GO:0003988">
    <property type="term" value="F:acetyl-CoA C-acyltransferase activity"/>
    <property type="evidence" value="ECO:0007669"/>
    <property type="project" value="UniProtKB-EC"/>
</dbReference>
<comment type="function">
    <text evidence="11">Mitochondrial trifunctional enzyme catalyzes the last three of the four reactions of the mitochondrial beta-oxidation pathway. The mitochondrial beta-oxidation pathway is the major energy-producing process in tissues and is performed through four consecutive reactions breaking down fatty acids into acetyl-CoA. Among the enzymes involved in this pathway, the trifunctional enzyme exhibits specificity for long-chain fatty acids. Mitochondrial trifunctional enzyme is a heterotetrameric complex composed of two proteins, the trifunctional enzyme subunit alpha/HADHA carries the 2,3-enoyl-CoA hydratase and the 3-hydroxyacyl-CoA dehydrogenase activities, while the trifunctional enzyme subunit beta/HADHB described here bears the 3-ketoacyl-CoA thiolase activity.</text>
</comment>
<dbReference type="Proteomes" id="UP000551758">
    <property type="component" value="Unassembled WGS sequence"/>
</dbReference>
<evidence type="ECO:0000256" key="18">
    <source>
        <dbReference type="ARBA" id="ARBA00049270"/>
    </source>
</evidence>
<gene>
    <name evidence="21" type="ORF">HPG69_006539</name>
</gene>
<sequence>MGPQIFYKTSELFLPARSCPSCPEQIEEDLSQIQYKECCSGGWLCTPFCLAGTSYKDLMPCDLAKAAFSSLSDWTGVPKEVVDYIIFGTVVLETKTSNVAREATLGSGFSYKTPAHTVTKACISANKAMTTSLGLIASGQYDAAIAGGAELVSSVPIRHSRKMSLDLNKAKTLGRQLSLISKFRLNFLLPEFSEVAEFSTKQDEYVLHLHSLTKKAQDEGLLSVIVSCKVPGKGTVTKDNGIHPSSLEQMVKQKHAYIKSYGTITAANSFLTGASAMLIMAEEKDLAMCYKPKAYLRDIWYMSQDPKDLFIWVEKPRLDCLLWRSVTTEVDPCPWDTCLEALAANRLQKEGSQYGFTAACAAGGQDHEMIKEAYPK</sequence>
<dbReference type="PROSITE" id="PS00098">
    <property type="entry name" value="THIOLASE_1"/>
    <property type="match status" value="1"/>
</dbReference>
<comment type="catalytic activity">
    <reaction evidence="19">
        <text>octanoyl-CoA + acetyl-CoA = 3-oxodecanoyl-CoA + CoA</text>
        <dbReference type="Rhea" id="RHEA:31087"/>
        <dbReference type="ChEBI" id="CHEBI:57287"/>
        <dbReference type="ChEBI" id="CHEBI:57288"/>
        <dbReference type="ChEBI" id="CHEBI:57386"/>
        <dbReference type="ChEBI" id="CHEBI:62548"/>
    </reaction>
    <physiologicalReaction direction="right-to-left" evidence="19">
        <dbReference type="Rhea" id="RHEA:31089"/>
    </physiologicalReaction>
</comment>
<keyword evidence="3" id="KW-0808">Transferase</keyword>
<comment type="caution">
    <text evidence="21">The sequence shown here is derived from an EMBL/GenBank/DDBJ whole genome shotgun (WGS) entry which is preliminary data.</text>
</comment>